<dbReference type="GeneID" id="95352207"/>
<name>A0A919FGR0_9ACTN</name>
<evidence type="ECO:0000256" key="1">
    <source>
        <dbReference type="SAM" id="SignalP"/>
    </source>
</evidence>
<evidence type="ECO:0008006" key="4">
    <source>
        <dbReference type="Google" id="ProtNLM"/>
    </source>
</evidence>
<organism evidence="2 3">
    <name type="scientific">Kitasatospora indigofera</name>
    <dbReference type="NCBI Taxonomy" id="67307"/>
    <lineage>
        <taxon>Bacteria</taxon>
        <taxon>Bacillati</taxon>
        <taxon>Actinomycetota</taxon>
        <taxon>Actinomycetes</taxon>
        <taxon>Kitasatosporales</taxon>
        <taxon>Streptomycetaceae</taxon>
        <taxon>Kitasatospora</taxon>
    </lineage>
</organism>
<protein>
    <recommendedName>
        <fullName evidence="4">SnoaL-like domain-containing protein</fullName>
    </recommendedName>
</protein>
<dbReference type="Gene3D" id="3.10.450.50">
    <property type="match status" value="1"/>
</dbReference>
<gene>
    <name evidence="2" type="ORF">GCM10018781_17160</name>
</gene>
<feature type="signal peptide" evidence="1">
    <location>
        <begin position="1"/>
        <end position="39"/>
    </location>
</feature>
<keyword evidence="3" id="KW-1185">Reference proteome</keyword>
<keyword evidence="1" id="KW-0732">Signal</keyword>
<sequence>MNSNDTTTRKHVRRSTLIAGLAVAVAVTLPLGLTAPAQATTDGTAGGATAGAVAQRTVSGRSSDDVTRVADFYGAYIDARLDAENGRLATELRGFYVRADHLAEIARWEELNQADGILRAQNVPLKWTVKGTGTAGQVGVTLTWGQSATTRLVVDLDRDHKITHIGTPGTGGN</sequence>
<dbReference type="Proteomes" id="UP000617734">
    <property type="component" value="Unassembled WGS sequence"/>
</dbReference>
<feature type="chain" id="PRO_5037801262" description="SnoaL-like domain-containing protein" evidence="1">
    <location>
        <begin position="40"/>
        <end position="173"/>
    </location>
</feature>
<dbReference type="InterPro" id="IPR006311">
    <property type="entry name" value="TAT_signal"/>
</dbReference>
<evidence type="ECO:0000313" key="3">
    <source>
        <dbReference type="Proteomes" id="UP000617734"/>
    </source>
</evidence>
<dbReference type="EMBL" id="BNBO01000006">
    <property type="protein sequence ID" value="GHH65153.1"/>
    <property type="molecule type" value="Genomic_DNA"/>
</dbReference>
<reference evidence="2" key="1">
    <citation type="journal article" date="2014" name="Int. J. Syst. Evol. Microbiol.">
        <title>Complete genome sequence of Corynebacterium casei LMG S-19264T (=DSM 44701T), isolated from a smear-ripened cheese.</title>
        <authorList>
            <consortium name="US DOE Joint Genome Institute (JGI-PGF)"/>
            <person name="Walter F."/>
            <person name="Albersmeier A."/>
            <person name="Kalinowski J."/>
            <person name="Ruckert C."/>
        </authorList>
    </citation>
    <scope>NUCLEOTIDE SEQUENCE</scope>
    <source>
        <strain evidence="2">JCM 4646</strain>
    </source>
</reference>
<reference evidence="2" key="2">
    <citation type="submission" date="2020-09" db="EMBL/GenBank/DDBJ databases">
        <authorList>
            <person name="Sun Q."/>
            <person name="Ohkuma M."/>
        </authorList>
    </citation>
    <scope>NUCLEOTIDE SEQUENCE</scope>
    <source>
        <strain evidence="2">JCM 4646</strain>
    </source>
</reference>
<dbReference type="RefSeq" id="WP_190210188.1">
    <property type="nucleotide sequence ID" value="NZ_BNBO01000006.1"/>
</dbReference>
<comment type="caution">
    <text evidence="2">The sequence shown here is derived from an EMBL/GenBank/DDBJ whole genome shotgun (WGS) entry which is preliminary data.</text>
</comment>
<dbReference type="PROSITE" id="PS51318">
    <property type="entry name" value="TAT"/>
    <property type="match status" value="1"/>
</dbReference>
<proteinExistence type="predicted"/>
<evidence type="ECO:0000313" key="2">
    <source>
        <dbReference type="EMBL" id="GHH65153.1"/>
    </source>
</evidence>
<accession>A0A919FGR0</accession>
<dbReference type="AlphaFoldDB" id="A0A919FGR0"/>